<gene>
    <name evidence="6" type="ORF">DWB85_17290</name>
</gene>
<dbReference type="SMART" id="SM00382">
    <property type="entry name" value="AAA"/>
    <property type="match status" value="1"/>
</dbReference>
<name>A0A3L7DV93_9GAMM</name>
<dbReference type="AlphaFoldDB" id="A0A3L7DV93"/>
<dbReference type="OrthoDB" id="9778547at2"/>
<dbReference type="Gene3D" id="3.40.50.300">
    <property type="entry name" value="P-loop containing nucleotide triphosphate hydrolases"/>
    <property type="match status" value="1"/>
</dbReference>
<dbReference type="InterPro" id="IPR017871">
    <property type="entry name" value="ABC_transporter-like_CS"/>
</dbReference>
<organism evidence="6 7">
    <name type="scientific">Seongchinamella sediminis</name>
    <dbReference type="NCBI Taxonomy" id="2283635"/>
    <lineage>
        <taxon>Bacteria</taxon>
        <taxon>Pseudomonadati</taxon>
        <taxon>Pseudomonadota</taxon>
        <taxon>Gammaproteobacteria</taxon>
        <taxon>Cellvibrionales</taxon>
        <taxon>Halieaceae</taxon>
        <taxon>Seongchinamella</taxon>
    </lineage>
</organism>
<keyword evidence="7" id="KW-1185">Reference proteome</keyword>
<dbReference type="Proteomes" id="UP000265509">
    <property type="component" value="Unassembled WGS sequence"/>
</dbReference>
<evidence type="ECO:0000313" key="6">
    <source>
        <dbReference type="EMBL" id="RLQ20520.1"/>
    </source>
</evidence>
<dbReference type="EMBL" id="QRAN01000025">
    <property type="protein sequence ID" value="RLQ20520.1"/>
    <property type="molecule type" value="Genomic_DNA"/>
</dbReference>
<evidence type="ECO:0000256" key="1">
    <source>
        <dbReference type="ARBA" id="ARBA00005417"/>
    </source>
</evidence>
<comment type="caution">
    <text evidence="6">The sequence shown here is derived from an EMBL/GenBank/DDBJ whole genome shotgun (WGS) entry which is preliminary data.</text>
</comment>
<dbReference type="GO" id="GO:0005524">
    <property type="term" value="F:ATP binding"/>
    <property type="evidence" value="ECO:0007669"/>
    <property type="project" value="UniProtKB-KW"/>
</dbReference>
<evidence type="ECO:0000256" key="4">
    <source>
        <dbReference type="ARBA" id="ARBA00022840"/>
    </source>
</evidence>
<dbReference type="InterPro" id="IPR027417">
    <property type="entry name" value="P-loop_NTPase"/>
</dbReference>
<sequence length="306" mass="32521">MASSALEIQGLEKRYGEQAAVDGVDLQLAPGESLAIIGHNGAGKTTLMKLILGLTRPSAGAIQRWAWRGGAPRPAAASEGIGFLPETVNFPGAVSGGQRLRFYARLKGAGKQECAQLLELVGLSDAAHRKINTYSKGMRQRLGLAQALLGSPELLLLDEPTSGLDPFLRQHFYAIIGQRQAAGASVIISSHALTEIEARTDRIAIMQRGRVLALGSLATLREQAALPVEIKVRHTAVPMAELEALAAGAATLQSMGELSTRFSCTESEKLALLQRLSARPDIVQDLSLHPPGLDDLYAYFVNGGEA</sequence>
<protein>
    <submittedName>
        <fullName evidence="6">ATP-binding cassette domain-containing protein</fullName>
    </submittedName>
</protein>
<dbReference type="SUPFAM" id="SSF52540">
    <property type="entry name" value="P-loop containing nucleoside triphosphate hydrolases"/>
    <property type="match status" value="1"/>
</dbReference>
<keyword evidence="4 6" id="KW-0067">ATP-binding</keyword>
<keyword evidence="2" id="KW-0813">Transport</keyword>
<dbReference type="PANTHER" id="PTHR43335">
    <property type="entry name" value="ABC TRANSPORTER, ATP-BINDING PROTEIN"/>
    <property type="match status" value="1"/>
</dbReference>
<reference evidence="6 7" key="1">
    <citation type="submission" date="2018-07" db="EMBL/GenBank/DDBJ databases">
        <title>Halioglobus sp. genome submission.</title>
        <authorList>
            <person name="Ye M.-Q."/>
            <person name="Du Z.-J."/>
        </authorList>
    </citation>
    <scope>NUCLEOTIDE SEQUENCE [LARGE SCALE GENOMIC DNA]</scope>
    <source>
        <strain evidence="6 7">U0301</strain>
    </source>
</reference>
<dbReference type="InterPro" id="IPR003593">
    <property type="entry name" value="AAA+_ATPase"/>
</dbReference>
<dbReference type="InterPro" id="IPR003439">
    <property type="entry name" value="ABC_transporter-like_ATP-bd"/>
</dbReference>
<evidence type="ECO:0000259" key="5">
    <source>
        <dbReference type="PROSITE" id="PS50893"/>
    </source>
</evidence>
<evidence type="ECO:0000256" key="3">
    <source>
        <dbReference type="ARBA" id="ARBA00022741"/>
    </source>
</evidence>
<comment type="similarity">
    <text evidence="1">Belongs to the ABC transporter superfamily.</text>
</comment>
<evidence type="ECO:0000313" key="7">
    <source>
        <dbReference type="Proteomes" id="UP000265509"/>
    </source>
</evidence>
<dbReference type="Pfam" id="PF00005">
    <property type="entry name" value="ABC_tran"/>
    <property type="match status" value="1"/>
</dbReference>
<evidence type="ECO:0000256" key="2">
    <source>
        <dbReference type="ARBA" id="ARBA00022448"/>
    </source>
</evidence>
<dbReference type="GO" id="GO:0016887">
    <property type="term" value="F:ATP hydrolysis activity"/>
    <property type="evidence" value="ECO:0007669"/>
    <property type="project" value="InterPro"/>
</dbReference>
<dbReference type="PROSITE" id="PS00211">
    <property type="entry name" value="ABC_TRANSPORTER_1"/>
    <property type="match status" value="1"/>
</dbReference>
<accession>A0A3L7DV93</accession>
<dbReference type="PROSITE" id="PS50893">
    <property type="entry name" value="ABC_TRANSPORTER_2"/>
    <property type="match status" value="1"/>
</dbReference>
<proteinExistence type="inferred from homology"/>
<feature type="domain" description="ABC transporter" evidence="5">
    <location>
        <begin position="6"/>
        <end position="233"/>
    </location>
</feature>
<keyword evidence="3" id="KW-0547">Nucleotide-binding</keyword>